<accession>A0ABP9J0X1</accession>
<evidence type="ECO:0000256" key="1">
    <source>
        <dbReference type="ARBA" id="ARBA00001947"/>
    </source>
</evidence>
<keyword evidence="3" id="KW-0479">Metal-binding</keyword>
<evidence type="ECO:0000313" key="7">
    <source>
        <dbReference type="EMBL" id="GAA5015878.1"/>
    </source>
</evidence>
<dbReference type="InterPro" id="IPR051013">
    <property type="entry name" value="MBL_superfamily_lactonases"/>
</dbReference>
<evidence type="ECO:0000256" key="4">
    <source>
        <dbReference type="ARBA" id="ARBA00022801"/>
    </source>
</evidence>
<dbReference type="Gene3D" id="3.60.15.10">
    <property type="entry name" value="Ribonuclease Z/Hydroxyacylglutathione hydrolase-like"/>
    <property type="match status" value="1"/>
</dbReference>
<sequence length="271" mass="29416">MPKSKTIRRVWALDAPTITVDKSILLVGSGGENVTVPAPSFLIEHDEGLLLFDSGLASEAAGDPAGAYGPLAAMFEMHFPEACRLDRQLEALGFSTADVKRVVLSHAHFDHTGGLQHFPHAEGFIGAGELRYARNADSHTAAFFRNQDLEAAARIQWNELPAGYDHDMFADGSVTLLSLPGHTPGALGLQLRLEDRTLILTGDAAHVRENIDNTVGMPFDADIVNKLDSLRKLKLLKTRPGTTVWVNHDPQDWEKLRSAGKEITAASLQPA</sequence>
<evidence type="ECO:0000313" key="8">
    <source>
        <dbReference type="Proteomes" id="UP001501759"/>
    </source>
</evidence>
<evidence type="ECO:0000256" key="5">
    <source>
        <dbReference type="ARBA" id="ARBA00022833"/>
    </source>
</evidence>
<dbReference type="RefSeq" id="WP_345650938.1">
    <property type="nucleotide sequence ID" value="NZ_BAABKB010000014.1"/>
</dbReference>
<dbReference type="PANTHER" id="PTHR42978">
    <property type="entry name" value="QUORUM-QUENCHING LACTONASE YTNP-RELATED-RELATED"/>
    <property type="match status" value="1"/>
</dbReference>
<gene>
    <name evidence="7" type="ORF">GCM10023335_41150</name>
</gene>
<protein>
    <submittedName>
        <fullName evidence="7">N-acyl homoserine lactonase family protein</fullName>
    </submittedName>
</protein>
<comment type="caution">
    <text evidence="7">The sequence shown here is derived from an EMBL/GenBank/DDBJ whole genome shotgun (WGS) entry which is preliminary data.</text>
</comment>
<evidence type="ECO:0000256" key="3">
    <source>
        <dbReference type="ARBA" id="ARBA00022723"/>
    </source>
</evidence>
<dbReference type="SMART" id="SM00849">
    <property type="entry name" value="Lactamase_B"/>
    <property type="match status" value="1"/>
</dbReference>
<evidence type="ECO:0000256" key="2">
    <source>
        <dbReference type="ARBA" id="ARBA00007749"/>
    </source>
</evidence>
<dbReference type="SUPFAM" id="SSF56281">
    <property type="entry name" value="Metallo-hydrolase/oxidoreductase"/>
    <property type="match status" value="1"/>
</dbReference>
<dbReference type="InterPro" id="IPR001279">
    <property type="entry name" value="Metallo-B-lactamas"/>
</dbReference>
<reference evidence="8" key="1">
    <citation type="journal article" date="2019" name="Int. J. Syst. Evol. Microbiol.">
        <title>The Global Catalogue of Microorganisms (GCM) 10K type strain sequencing project: providing services to taxonomists for standard genome sequencing and annotation.</title>
        <authorList>
            <consortium name="The Broad Institute Genomics Platform"/>
            <consortium name="The Broad Institute Genome Sequencing Center for Infectious Disease"/>
            <person name="Wu L."/>
            <person name="Ma J."/>
        </authorList>
    </citation>
    <scope>NUCLEOTIDE SEQUENCE [LARGE SCALE GENOMIC DNA]</scope>
    <source>
        <strain evidence="8">JCM 18409</strain>
    </source>
</reference>
<dbReference type="Proteomes" id="UP001501759">
    <property type="component" value="Unassembled WGS sequence"/>
</dbReference>
<keyword evidence="4" id="KW-0378">Hydrolase</keyword>
<dbReference type="CDD" id="cd07729">
    <property type="entry name" value="AHL_lactonase_MBL-fold"/>
    <property type="match status" value="1"/>
</dbReference>
<evidence type="ECO:0000259" key="6">
    <source>
        <dbReference type="SMART" id="SM00849"/>
    </source>
</evidence>
<dbReference type="Pfam" id="PF00753">
    <property type="entry name" value="Lactamase_B"/>
    <property type="match status" value="1"/>
</dbReference>
<dbReference type="EMBL" id="BAABKB010000014">
    <property type="protein sequence ID" value="GAA5015878.1"/>
    <property type="molecule type" value="Genomic_DNA"/>
</dbReference>
<proteinExistence type="inferred from homology"/>
<dbReference type="InterPro" id="IPR036866">
    <property type="entry name" value="RibonucZ/Hydroxyglut_hydro"/>
</dbReference>
<name>A0ABP9J0X1_9ACTN</name>
<dbReference type="PANTHER" id="PTHR42978:SF2">
    <property type="entry name" value="102 KBASES UNSTABLE REGION: FROM 1 TO 119443"/>
    <property type="match status" value="1"/>
</dbReference>
<organism evidence="7 8">
    <name type="scientific">Streptomyces siamensis</name>
    <dbReference type="NCBI Taxonomy" id="1274986"/>
    <lineage>
        <taxon>Bacteria</taxon>
        <taxon>Bacillati</taxon>
        <taxon>Actinomycetota</taxon>
        <taxon>Actinomycetes</taxon>
        <taxon>Kitasatosporales</taxon>
        <taxon>Streptomycetaceae</taxon>
        <taxon>Streptomyces</taxon>
    </lineage>
</organism>
<keyword evidence="5" id="KW-0862">Zinc</keyword>
<comment type="cofactor">
    <cofactor evidence="1">
        <name>Zn(2+)</name>
        <dbReference type="ChEBI" id="CHEBI:29105"/>
    </cofactor>
</comment>
<keyword evidence="8" id="KW-1185">Reference proteome</keyword>
<comment type="similarity">
    <text evidence="2">Belongs to the metallo-beta-lactamase superfamily.</text>
</comment>
<feature type="domain" description="Metallo-beta-lactamase" evidence="6">
    <location>
        <begin position="37"/>
        <end position="248"/>
    </location>
</feature>